<feature type="chain" id="PRO_5047263987" description="DUF3558 domain-containing protein" evidence="1">
    <location>
        <begin position="19"/>
        <end position="332"/>
    </location>
</feature>
<gene>
    <name evidence="2" type="ORF">ACFOW8_15490</name>
</gene>
<feature type="signal peptide" evidence="1">
    <location>
        <begin position="1"/>
        <end position="18"/>
    </location>
</feature>
<dbReference type="EMBL" id="JBHSBA010000007">
    <property type="protein sequence ID" value="MFC4126339.1"/>
    <property type="molecule type" value="Genomic_DNA"/>
</dbReference>
<comment type="caution">
    <text evidence="2">The sequence shown here is derived from an EMBL/GenBank/DDBJ whole genome shotgun (WGS) entry which is preliminary data.</text>
</comment>
<dbReference type="Proteomes" id="UP001595767">
    <property type="component" value="Unassembled WGS sequence"/>
</dbReference>
<protein>
    <recommendedName>
        <fullName evidence="4">DUF3558 domain-containing protein</fullName>
    </recommendedName>
</protein>
<organism evidence="2 3">
    <name type="scientific">Nocardia rhizosphaerae</name>
    <dbReference type="NCBI Taxonomy" id="1691571"/>
    <lineage>
        <taxon>Bacteria</taxon>
        <taxon>Bacillati</taxon>
        <taxon>Actinomycetota</taxon>
        <taxon>Actinomycetes</taxon>
        <taxon>Mycobacteriales</taxon>
        <taxon>Nocardiaceae</taxon>
        <taxon>Nocardia</taxon>
    </lineage>
</organism>
<name>A0ABV8L7H8_9NOCA</name>
<sequence>MRISRVVVLAGLAVTVLAPTACQEQPPAAQPAAPAEAAAAVPTYWKTAPASDTARIELLARLRAVDPCALIPRAALAAFGEPLRVENSKPGGCEATFGSTEIEERTSISWSLGAAPQGYTWGAAKRRTVDGITIGTVSDADSANPTESRPPHRTCLAVAAFGNTTTLPVTVNTPLGTEPCPIAEAALARAMTNLAVEPPRGTSPDTPPTALLGKDPCEVAEVLGADAPAIERRVWTCRFTFRGDEVQVQYDYQSEQLVRRGEPIFTVNGHHAYGDDNDGESAFFTAAVGPALPGADPERFLGADIPTVDVFGTDRAVLTEVLRTATGLFPAT</sequence>
<proteinExistence type="predicted"/>
<reference evidence="3" key="1">
    <citation type="journal article" date="2019" name="Int. J. Syst. Evol. Microbiol.">
        <title>The Global Catalogue of Microorganisms (GCM) 10K type strain sequencing project: providing services to taxonomists for standard genome sequencing and annotation.</title>
        <authorList>
            <consortium name="The Broad Institute Genomics Platform"/>
            <consortium name="The Broad Institute Genome Sequencing Center for Infectious Disease"/>
            <person name="Wu L."/>
            <person name="Ma J."/>
        </authorList>
    </citation>
    <scope>NUCLEOTIDE SEQUENCE [LARGE SCALE GENOMIC DNA]</scope>
    <source>
        <strain evidence="3">CGMCC 4.7204</strain>
    </source>
</reference>
<keyword evidence="3" id="KW-1185">Reference proteome</keyword>
<dbReference type="RefSeq" id="WP_378551321.1">
    <property type="nucleotide sequence ID" value="NZ_JBHSBA010000007.1"/>
</dbReference>
<keyword evidence="1" id="KW-0732">Signal</keyword>
<evidence type="ECO:0008006" key="4">
    <source>
        <dbReference type="Google" id="ProtNLM"/>
    </source>
</evidence>
<evidence type="ECO:0000313" key="3">
    <source>
        <dbReference type="Proteomes" id="UP001595767"/>
    </source>
</evidence>
<evidence type="ECO:0000256" key="1">
    <source>
        <dbReference type="SAM" id="SignalP"/>
    </source>
</evidence>
<accession>A0ABV8L7H8</accession>
<evidence type="ECO:0000313" key="2">
    <source>
        <dbReference type="EMBL" id="MFC4126339.1"/>
    </source>
</evidence>